<organism evidence="2 3">
    <name type="scientific">Chishuiella changwenlii</name>
    <dbReference type="NCBI Taxonomy" id="1434701"/>
    <lineage>
        <taxon>Bacteria</taxon>
        <taxon>Pseudomonadati</taxon>
        <taxon>Bacteroidota</taxon>
        <taxon>Flavobacteriia</taxon>
        <taxon>Flavobacteriales</taxon>
        <taxon>Weeksellaceae</taxon>
        <taxon>Chishuiella</taxon>
    </lineage>
</organism>
<dbReference type="PANTHER" id="PTHR43044">
    <property type="match status" value="1"/>
</dbReference>
<feature type="transmembrane region" description="Helical" evidence="1">
    <location>
        <begin position="404"/>
        <end position="422"/>
    </location>
</feature>
<feature type="transmembrane region" description="Helical" evidence="1">
    <location>
        <begin position="228"/>
        <end position="246"/>
    </location>
</feature>
<keyword evidence="1" id="KW-0472">Membrane</keyword>
<feature type="transmembrane region" description="Helical" evidence="1">
    <location>
        <begin position="12"/>
        <end position="30"/>
    </location>
</feature>
<feature type="transmembrane region" description="Helical" evidence="1">
    <location>
        <begin position="185"/>
        <end position="207"/>
    </location>
</feature>
<feature type="transmembrane region" description="Helical" evidence="1">
    <location>
        <begin position="258"/>
        <end position="281"/>
    </location>
</feature>
<feature type="transmembrane region" description="Helical" evidence="1">
    <location>
        <begin position="366"/>
        <end position="384"/>
    </location>
</feature>
<gene>
    <name evidence="2" type="ORF">SAMN05443634_11198</name>
</gene>
<feature type="transmembrane region" description="Helical" evidence="1">
    <location>
        <begin position="301"/>
        <end position="321"/>
    </location>
</feature>
<dbReference type="RefSeq" id="WP_072933620.1">
    <property type="nucleotide sequence ID" value="NZ_BMFL01000013.1"/>
</dbReference>
<keyword evidence="1" id="KW-0812">Transmembrane</keyword>
<dbReference type="AlphaFoldDB" id="A0A1M7BQF4"/>
<proteinExistence type="predicted"/>
<evidence type="ECO:0000313" key="3">
    <source>
        <dbReference type="Proteomes" id="UP000184120"/>
    </source>
</evidence>
<feature type="transmembrane region" description="Helical" evidence="1">
    <location>
        <begin position="341"/>
        <end position="359"/>
    </location>
</feature>
<dbReference type="EMBL" id="FRBH01000011">
    <property type="protein sequence ID" value="SHL57252.1"/>
    <property type="molecule type" value="Genomic_DNA"/>
</dbReference>
<accession>A0A1M7BQF4</accession>
<keyword evidence="1" id="KW-1133">Transmembrane helix</keyword>
<dbReference type="PANTHER" id="PTHR43044:SF1">
    <property type="entry name" value="QUINOL:CYTOCHROME C OXIDOREDUCTASE QUINONE-BINDING SUBUNIT 2"/>
    <property type="match status" value="1"/>
</dbReference>
<feature type="transmembrane region" description="Helical" evidence="1">
    <location>
        <begin position="123"/>
        <end position="146"/>
    </location>
</feature>
<dbReference type="STRING" id="1434701.SAMN05443634_11198"/>
<evidence type="ECO:0000256" key="1">
    <source>
        <dbReference type="SAM" id="Phobius"/>
    </source>
</evidence>
<protein>
    <recommendedName>
        <fullName evidence="4">Quinol:cytochrome c oxidoreductase quinone-binding subunit 2</fullName>
    </recommendedName>
</protein>
<name>A0A1M7BQF4_9FLAO</name>
<evidence type="ECO:0008006" key="4">
    <source>
        <dbReference type="Google" id="ProtNLM"/>
    </source>
</evidence>
<sequence length="445" mass="51285">MQYTFSPRLKNASFIMIVIGVVLYGIGFFLHQQDVANSHEYINGLIEAHPTEFFGDYISDSYASLNTDHDAHMHHLENLLKNRPWAAFYVPAYLSFGIAASALFFLCIQFVANAGWSMVVSRVMEAIATFLPIGSLLVGIVALASAGGLTHLYHWMDPDLIDPNSPKYDIFMANKADLWLNTPFWTIRIIIYLVVLSFMVFVIKNATRKLDEANGDLKLYSKLYTKSVIYLVIFAICSAAFSWDFIMSLDPHWFSSLFMWYGMVSYLVSAVAIMAIMSIYLKKKGSLPLFNDNHLHDLTKFMFGFSLLWSYLWFCQFMLQWYANIPEEVQYFQQRMAQYPLYFWMLIVNLVAPFLILISSSMKRRFQIVFVMGFVIIVGHYWDFYNQIMPAAVGPFHNFGFMEIGALVSISGLFTFVVMNAVSKLNLEAKGHPYFHESKIYEYPF</sequence>
<feature type="transmembrane region" description="Helical" evidence="1">
    <location>
        <begin position="86"/>
        <end position="111"/>
    </location>
</feature>
<reference evidence="3" key="1">
    <citation type="submission" date="2016-11" db="EMBL/GenBank/DDBJ databases">
        <authorList>
            <person name="Varghese N."/>
            <person name="Submissions S."/>
        </authorList>
    </citation>
    <scope>NUCLEOTIDE SEQUENCE [LARGE SCALE GENOMIC DNA]</scope>
    <source>
        <strain evidence="3">DSM 27989</strain>
    </source>
</reference>
<dbReference type="Proteomes" id="UP000184120">
    <property type="component" value="Unassembled WGS sequence"/>
</dbReference>
<evidence type="ECO:0000313" key="2">
    <source>
        <dbReference type="EMBL" id="SHL57252.1"/>
    </source>
</evidence>